<organism evidence="2 3">
    <name type="scientific">Actinophytocola oryzae</name>
    <dbReference type="NCBI Taxonomy" id="502181"/>
    <lineage>
        <taxon>Bacteria</taxon>
        <taxon>Bacillati</taxon>
        <taxon>Actinomycetota</taxon>
        <taxon>Actinomycetes</taxon>
        <taxon>Pseudonocardiales</taxon>
        <taxon>Pseudonocardiaceae</taxon>
    </lineage>
</organism>
<gene>
    <name evidence="2" type="ORF">CLV71_104105</name>
</gene>
<name>A0A4R7VWN6_9PSEU</name>
<dbReference type="EMBL" id="SOCP01000004">
    <property type="protein sequence ID" value="TDV53637.1"/>
    <property type="molecule type" value="Genomic_DNA"/>
</dbReference>
<protein>
    <submittedName>
        <fullName evidence="2">Uncharacterized protein</fullName>
    </submittedName>
</protein>
<dbReference type="AlphaFoldDB" id="A0A4R7VWN6"/>
<accession>A0A4R7VWN6</accession>
<comment type="caution">
    <text evidence="2">The sequence shown here is derived from an EMBL/GenBank/DDBJ whole genome shotgun (WGS) entry which is preliminary data.</text>
</comment>
<sequence length="40" mass="4277">MKTELGPWRRSSLSGEGGTGGGDRVEVAIPRERTARHVIG</sequence>
<reference evidence="2 3" key="1">
    <citation type="submission" date="2019-03" db="EMBL/GenBank/DDBJ databases">
        <title>Genomic Encyclopedia of Archaeal and Bacterial Type Strains, Phase II (KMG-II): from individual species to whole genera.</title>
        <authorList>
            <person name="Goeker M."/>
        </authorList>
    </citation>
    <scope>NUCLEOTIDE SEQUENCE [LARGE SCALE GENOMIC DNA]</scope>
    <source>
        <strain evidence="2 3">DSM 45499</strain>
    </source>
</reference>
<dbReference type="Proteomes" id="UP000294927">
    <property type="component" value="Unassembled WGS sequence"/>
</dbReference>
<proteinExistence type="predicted"/>
<keyword evidence="3" id="KW-1185">Reference proteome</keyword>
<evidence type="ECO:0000313" key="2">
    <source>
        <dbReference type="EMBL" id="TDV53637.1"/>
    </source>
</evidence>
<evidence type="ECO:0000313" key="3">
    <source>
        <dbReference type="Proteomes" id="UP000294927"/>
    </source>
</evidence>
<feature type="region of interest" description="Disordered" evidence="1">
    <location>
        <begin position="1"/>
        <end position="25"/>
    </location>
</feature>
<evidence type="ECO:0000256" key="1">
    <source>
        <dbReference type="SAM" id="MobiDB-lite"/>
    </source>
</evidence>